<evidence type="ECO:0000313" key="2">
    <source>
        <dbReference type="Proteomes" id="UP000198841"/>
    </source>
</evidence>
<dbReference type="RefSeq" id="WP_008101765.1">
    <property type="nucleotide sequence ID" value="NZ_FOSD01000005.1"/>
</dbReference>
<dbReference type="EMBL" id="FOSD01000005">
    <property type="protein sequence ID" value="SFK20825.1"/>
    <property type="molecule type" value="Genomic_DNA"/>
</dbReference>
<proteinExistence type="predicted"/>
<organism evidence="1 2">
    <name type="scientific">Candidatus Pantoea symbiotica</name>
    <dbReference type="NCBI Taxonomy" id="1884370"/>
    <lineage>
        <taxon>Bacteria</taxon>
        <taxon>Pseudomonadati</taxon>
        <taxon>Pseudomonadota</taxon>
        <taxon>Gammaproteobacteria</taxon>
        <taxon>Enterobacterales</taxon>
        <taxon>Erwiniaceae</taxon>
        <taxon>Pantoea</taxon>
    </lineage>
</organism>
<keyword evidence="2" id="KW-1185">Reference proteome</keyword>
<protein>
    <recommendedName>
        <fullName evidence="3">DUF2559 domain-containing protein</fullName>
    </recommendedName>
</protein>
<comment type="caution">
    <text evidence="1">The sequence shown here is derived from an EMBL/GenBank/DDBJ whole genome shotgun (WGS) entry which is preliminary data.</text>
</comment>
<gene>
    <name evidence="1" type="ORF">SAMN05518863_105183</name>
</gene>
<dbReference type="Proteomes" id="UP000198841">
    <property type="component" value="Unassembled WGS sequence"/>
</dbReference>
<evidence type="ECO:0000313" key="1">
    <source>
        <dbReference type="EMBL" id="SFK20825.1"/>
    </source>
</evidence>
<dbReference type="InterPro" id="IPR022541">
    <property type="entry name" value="YhfG"/>
</dbReference>
<accession>A0A1I3XMT8</accession>
<reference evidence="1 2" key="1">
    <citation type="submission" date="2016-10" db="EMBL/GenBank/DDBJ databases">
        <authorList>
            <person name="Varghese N."/>
            <person name="Submissions S."/>
        </authorList>
    </citation>
    <scope>NUCLEOTIDE SEQUENCE [LARGE SCALE GENOMIC DNA]</scope>
    <source>
        <strain evidence="1 2">YR512</strain>
    </source>
</reference>
<name>A0A1I3XMT8_9GAMM</name>
<sequence length="55" mass="6508">MRKDQKIRSMKREEMIYEQTKHANFIASSSLEGIEIPKEPAFTSLAQVRKHFQRS</sequence>
<dbReference type="Pfam" id="PF10832">
    <property type="entry name" value="YhfG"/>
    <property type="match status" value="1"/>
</dbReference>
<evidence type="ECO:0008006" key="3">
    <source>
        <dbReference type="Google" id="ProtNLM"/>
    </source>
</evidence>